<evidence type="ECO:0000313" key="3">
    <source>
        <dbReference type="Proteomes" id="UP001050975"/>
    </source>
</evidence>
<name>A0AAV3XRZ1_9CYAN</name>
<accession>A0AAV3XRZ1</accession>
<dbReference type="AlphaFoldDB" id="A0AAV3XRZ1"/>
<reference evidence="2" key="1">
    <citation type="submission" date="2019-10" db="EMBL/GenBank/DDBJ databases">
        <title>Draft genome sequece of Microseira wollei NIES-4236.</title>
        <authorList>
            <person name="Yamaguchi H."/>
            <person name="Suzuki S."/>
            <person name="Kawachi M."/>
        </authorList>
    </citation>
    <scope>NUCLEOTIDE SEQUENCE</scope>
    <source>
        <strain evidence="2">NIES-4236</strain>
    </source>
</reference>
<keyword evidence="1" id="KW-0812">Transmembrane</keyword>
<proteinExistence type="predicted"/>
<protein>
    <recommendedName>
        <fullName evidence="4">Ycf66 family protein</fullName>
    </recommendedName>
</protein>
<keyword evidence="1" id="KW-0472">Membrane</keyword>
<keyword evidence="1" id="KW-1133">Transmembrane helix</keyword>
<dbReference type="Proteomes" id="UP001050975">
    <property type="component" value="Unassembled WGS sequence"/>
</dbReference>
<evidence type="ECO:0000313" key="2">
    <source>
        <dbReference type="EMBL" id="GET43165.1"/>
    </source>
</evidence>
<gene>
    <name evidence="2" type="ORF">MiSe_79860</name>
</gene>
<feature type="transmembrane region" description="Helical" evidence="1">
    <location>
        <begin position="31"/>
        <end position="52"/>
    </location>
</feature>
<keyword evidence="3" id="KW-1185">Reference proteome</keyword>
<evidence type="ECO:0008006" key="4">
    <source>
        <dbReference type="Google" id="ProtNLM"/>
    </source>
</evidence>
<evidence type="ECO:0000256" key="1">
    <source>
        <dbReference type="SAM" id="Phobius"/>
    </source>
</evidence>
<organism evidence="2 3">
    <name type="scientific">Microseira wollei NIES-4236</name>
    <dbReference type="NCBI Taxonomy" id="2530354"/>
    <lineage>
        <taxon>Bacteria</taxon>
        <taxon>Bacillati</taxon>
        <taxon>Cyanobacteriota</taxon>
        <taxon>Cyanophyceae</taxon>
        <taxon>Oscillatoriophycideae</taxon>
        <taxon>Aerosakkonematales</taxon>
        <taxon>Aerosakkonemataceae</taxon>
        <taxon>Microseira</taxon>
    </lineage>
</organism>
<feature type="transmembrane region" description="Helical" evidence="1">
    <location>
        <begin position="59"/>
        <end position="78"/>
    </location>
</feature>
<comment type="caution">
    <text evidence="2">The sequence shown here is derived from an EMBL/GenBank/DDBJ whole genome shotgun (WGS) entry which is preliminary data.</text>
</comment>
<feature type="transmembrane region" description="Helical" evidence="1">
    <location>
        <begin position="90"/>
        <end position="109"/>
    </location>
</feature>
<dbReference type="EMBL" id="BLAY01000203">
    <property type="protein sequence ID" value="GET43165.1"/>
    <property type="molecule type" value="Genomic_DNA"/>
</dbReference>
<sequence>MLRHLKNANELVLYAAISCGAAYLSRLVPPFHFPIMLLRLGILGYWGYMMAIAQGNKDLAVIIGGSLLIGMIGGYWDLIEVHSKYVSSEMVFTLTMTGLAVLVTVSYVLNHRDSDGKTRQKSAAVHRFKLRFDWWQG</sequence>
<dbReference type="RefSeq" id="WP_226591706.1">
    <property type="nucleotide sequence ID" value="NZ_BLAY01000203.1"/>
</dbReference>
<feature type="transmembrane region" description="Helical" evidence="1">
    <location>
        <begin position="7"/>
        <end position="25"/>
    </location>
</feature>